<evidence type="ECO:0000313" key="2">
    <source>
        <dbReference type="Proteomes" id="UP000533269"/>
    </source>
</evidence>
<accession>A0A7W4TR16</accession>
<protein>
    <submittedName>
        <fullName evidence="1">Uncharacterized protein</fullName>
    </submittedName>
</protein>
<organism evidence="1 2">
    <name type="scientific">Kineococcus radiotolerans</name>
    <dbReference type="NCBI Taxonomy" id="131568"/>
    <lineage>
        <taxon>Bacteria</taxon>
        <taxon>Bacillati</taxon>
        <taxon>Actinomycetota</taxon>
        <taxon>Actinomycetes</taxon>
        <taxon>Kineosporiales</taxon>
        <taxon>Kineosporiaceae</taxon>
        <taxon>Kineococcus</taxon>
    </lineage>
</organism>
<dbReference type="EMBL" id="JACHVY010000009">
    <property type="protein sequence ID" value="MBB2903530.1"/>
    <property type="molecule type" value="Genomic_DNA"/>
</dbReference>
<dbReference type="AlphaFoldDB" id="A0A7W4TR16"/>
<reference evidence="1 2" key="1">
    <citation type="submission" date="2020-08" db="EMBL/GenBank/DDBJ databases">
        <title>The Agave Microbiome: Exploring the role of microbial communities in plant adaptations to desert environments.</title>
        <authorList>
            <person name="Partida-Martinez L.P."/>
        </authorList>
    </citation>
    <scope>NUCLEOTIDE SEQUENCE [LARGE SCALE GENOMIC DNA]</scope>
    <source>
        <strain evidence="1 2">AS2.23</strain>
    </source>
</reference>
<evidence type="ECO:0000313" key="1">
    <source>
        <dbReference type="EMBL" id="MBB2903530.1"/>
    </source>
</evidence>
<proteinExistence type="predicted"/>
<dbReference type="Proteomes" id="UP000533269">
    <property type="component" value="Unassembled WGS sequence"/>
</dbReference>
<name>A0A7W4TR16_KINRA</name>
<comment type="caution">
    <text evidence="1">The sequence shown here is derived from an EMBL/GenBank/DDBJ whole genome shotgun (WGS) entry which is preliminary data.</text>
</comment>
<gene>
    <name evidence="1" type="ORF">FHR75_004372</name>
</gene>
<sequence length="47" mass="5019">MPGVPFPPSDEEITLPLRATAVPPRREGGTCPVCHLQRSLSGVCGCW</sequence>
<reference evidence="1 2" key="2">
    <citation type="submission" date="2020-08" db="EMBL/GenBank/DDBJ databases">
        <authorList>
            <person name="Partida-Martinez L."/>
            <person name="Huntemann M."/>
            <person name="Clum A."/>
            <person name="Wang J."/>
            <person name="Palaniappan K."/>
            <person name="Ritter S."/>
            <person name="Chen I.-M."/>
            <person name="Stamatis D."/>
            <person name="Reddy T."/>
            <person name="O'Malley R."/>
            <person name="Daum C."/>
            <person name="Shapiro N."/>
            <person name="Ivanova N."/>
            <person name="Kyrpides N."/>
            <person name="Woyke T."/>
        </authorList>
    </citation>
    <scope>NUCLEOTIDE SEQUENCE [LARGE SCALE GENOMIC DNA]</scope>
    <source>
        <strain evidence="1 2">AS2.23</strain>
    </source>
</reference>